<sequence length="168" mass="17828">MARRFDMAFDSPVGVGDILSAFADDDYWQARLAAFENGTATLNGLTVEPSGAVTVDLAVKLFADRLPTAVTKLAGGEFGMARIERWSWIDDERACGAIEVAVPRAPVTAHGDVLLTPSPTGSQLRFSTTVDVAVPLVGGFIENFIIGRLGDDIGAVQRFTDAWIAANG</sequence>
<dbReference type="EMBL" id="AP022569">
    <property type="protein sequence ID" value="BBX45125.1"/>
    <property type="molecule type" value="Genomic_DNA"/>
</dbReference>
<dbReference type="Pfam" id="PF10698">
    <property type="entry name" value="DUF2505"/>
    <property type="match status" value="1"/>
</dbReference>
<evidence type="ECO:0000313" key="2">
    <source>
        <dbReference type="Proteomes" id="UP000465866"/>
    </source>
</evidence>
<evidence type="ECO:0008006" key="3">
    <source>
        <dbReference type="Google" id="ProtNLM"/>
    </source>
</evidence>
<reference evidence="1 2" key="1">
    <citation type="journal article" date="2019" name="Emerg. Microbes Infect.">
        <title>Comprehensive subspecies identification of 175 nontuberculous mycobacteria species based on 7547 genomic profiles.</title>
        <authorList>
            <person name="Matsumoto Y."/>
            <person name="Kinjo T."/>
            <person name="Motooka D."/>
            <person name="Nabeya D."/>
            <person name="Jung N."/>
            <person name="Uechi K."/>
            <person name="Horii T."/>
            <person name="Iida T."/>
            <person name="Fujita J."/>
            <person name="Nakamura S."/>
        </authorList>
    </citation>
    <scope>NUCLEOTIDE SEQUENCE [LARGE SCALE GENOMIC DNA]</scope>
    <source>
        <strain evidence="1 2">JCM 12404</strain>
    </source>
</reference>
<gene>
    <name evidence="1" type="ORF">MCOO_11400</name>
</gene>
<dbReference type="AlphaFoldDB" id="A0A7I7KSQ5"/>
<name>A0A7I7KSQ5_9MYCO</name>
<accession>A0A7I7KSQ5</accession>
<dbReference type="InterPro" id="IPR019639">
    <property type="entry name" value="DUF2505"/>
</dbReference>
<keyword evidence="2" id="KW-1185">Reference proteome</keyword>
<dbReference type="Proteomes" id="UP000465866">
    <property type="component" value="Chromosome"/>
</dbReference>
<proteinExistence type="predicted"/>
<protein>
    <recommendedName>
        <fullName evidence="3">DUF2505 domain-containing protein</fullName>
    </recommendedName>
</protein>
<evidence type="ECO:0000313" key="1">
    <source>
        <dbReference type="EMBL" id="BBX45125.1"/>
    </source>
</evidence>
<organism evidence="1 2">
    <name type="scientific">Mycobacterium cookii</name>
    <dbReference type="NCBI Taxonomy" id="1775"/>
    <lineage>
        <taxon>Bacteria</taxon>
        <taxon>Bacillati</taxon>
        <taxon>Actinomycetota</taxon>
        <taxon>Actinomycetes</taxon>
        <taxon>Mycobacteriales</taxon>
        <taxon>Mycobacteriaceae</taxon>
        <taxon>Mycobacterium</taxon>
    </lineage>
</organism>
<dbReference type="KEGG" id="mcoo:MCOO_11400"/>